<dbReference type="PATRIC" id="fig|1114963.3.peg.21"/>
<keyword evidence="1" id="KW-0472">Membrane</keyword>
<dbReference type="PROSITE" id="PS51257">
    <property type="entry name" value="PROKAR_LIPOPROTEIN"/>
    <property type="match status" value="1"/>
</dbReference>
<feature type="transmembrane region" description="Helical" evidence="1">
    <location>
        <begin position="12"/>
        <end position="31"/>
    </location>
</feature>
<keyword evidence="1" id="KW-0812">Transmembrane</keyword>
<dbReference type="AlphaFoldDB" id="A0A0J8B241"/>
<protein>
    <submittedName>
        <fullName evidence="2">Uncharacterized protein</fullName>
    </submittedName>
</protein>
<reference evidence="2 3" key="1">
    <citation type="journal article" date="2015" name="G3 (Bethesda)">
        <title>Insights into Ongoing Evolution of the Hexachlorocyclohexane Catabolic Pathway from Comparative Genomics of Ten Sphingomonadaceae Strains.</title>
        <authorList>
            <person name="Pearce S.L."/>
            <person name="Oakeshott J.G."/>
            <person name="Pandey G."/>
        </authorList>
    </citation>
    <scope>NUCLEOTIDE SEQUENCE [LARGE SCALE GENOMIC DNA]</scope>
    <source>
        <strain evidence="2 3">LL02</strain>
    </source>
</reference>
<evidence type="ECO:0000313" key="3">
    <source>
        <dbReference type="Proteomes" id="UP000052268"/>
    </source>
</evidence>
<evidence type="ECO:0000313" key="2">
    <source>
        <dbReference type="EMBL" id="KMS60440.1"/>
    </source>
</evidence>
<proteinExistence type="predicted"/>
<accession>A0A0J8B241</accession>
<keyword evidence="3" id="KW-1185">Reference proteome</keyword>
<dbReference type="EMBL" id="JACU01000001">
    <property type="protein sequence ID" value="KMS60440.1"/>
    <property type="molecule type" value="Genomic_DNA"/>
</dbReference>
<sequence>MTDREKDAAGTAGIMLAFLFIVSCFLGYGVGADVARNQNMKTGADQAAP</sequence>
<gene>
    <name evidence="2" type="ORF">V474_00120</name>
</gene>
<keyword evidence="1" id="KW-1133">Transmembrane helix</keyword>
<organism evidence="2 3">
    <name type="scientific">Novosphingobium barchaimii LL02</name>
    <dbReference type="NCBI Taxonomy" id="1114963"/>
    <lineage>
        <taxon>Bacteria</taxon>
        <taxon>Pseudomonadati</taxon>
        <taxon>Pseudomonadota</taxon>
        <taxon>Alphaproteobacteria</taxon>
        <taxon>Sphingomonadales</taxon>
        <taxon>Sphingomonadaceae</taxon>
        <taxon>Novosphingobium</taxon>
    </lineage>
</organism>
<comment type="caution">
    <text evidence="2">The sequence shown here is derived from an EMBL/GenBank/DDBJ whole genome shotgun (WGS) entry which is preliminary data.</text>
</comment>
<name>A0A0J8B241_9SPHN</name>
<dbReference type="Proteomes" id="UP000052268">
    <property type="component" value="Unassembled WGS sequence"/>
</dbReference>
<evidence type="ECO:0000256" key="1">
    <source>
        <dbReference type="SAM" id="Phobius"/>
    </source>
</evidence>